<dbReference type="Proteomes" id="UP001487740">
    <property type="component" value="Unassembled WGS sequence"/>
</dbReference>
<feature type="transmembrane region" description="Helical" evidence="2">
    <location>
        <begin position="83"/>
        <end position="105"/>
    </location>
</feature>
<dbReference type="EMBL" id="JARAKH010000026">
    <property type="protein sequence ID" value="KAK8390138.1"/>
    <property type="molecule type" value="Genomic_DNA"/>
</dbReference>
<dbReference type="InterPro" id="IPR008075">
    <property type="entry name" value="LIMR"/>
</dbReference>
<dbReference type="AlphaFoldDB" id="A0AAW0TSY2"/>
<accession>A0AAW0TSY2</accession>
<feature type="transmembrane region" description="Helical" evidence="2">
    <location>
        <begin position="222"/>
        <end position="245"/>
    </location>
</feature>
<feature type="transmembrane region" description="Helical" evidence="2">
    <location>
        <begin position="146"/>
        <end position="170"/>
    </location>
</feature>
<evidence type="ECO:0000313" key="4">
    <source>
        <dbReference type="Proteomes" id="UP001487740"/>
    </source>
</evidence>
<comment type="similarity">
    <text evidence="1">Belongs to the LIMR family.</text>
</comment>
<keyword evidence="2" id="KW-0472">Membrane</keyword>
<comment type="caution">
    <text evidence="3">The sequence shown here is derived from an EMBL/GenBank/DDBJ whole genome shotgun (WGS) entry which is preliminary data.</text>
</comment>
<proteinExistence type="inferred from homology"/>
<evidence type="ECO:0000256" key="2">
    <source>
        <dbReference type="SAM" id="Phobius"/>
    </source>
</evidence>
<dbReference type="PANTHER" id="PTHR12625">
    <property type="entry name" value="LIPOCALIN-1 INTERACTING MEMBRANE RECEPTOR LIMR"/>
    <property type="match status" value="1"/>
</dbReference>
<dbReference type="PANTHER" id="PTHR12625:SF0">
    <property type="entry name" value="PROTEIN LILIPOD"/>
    <property type="match status" value="1"/>
</dbReference>
<dbReference type="PRINTS" id="PR01692">
    <property type="entry name" value="LIPOCALINIMR"/>
</dbReference>
<evidence type="ECO:0008006" key="5">
    <source>
        <dbReference type="Google" id="ProtNLM"/>
    </source>
</evidence>
<gene>
    <name evidence="3" type="ORF">O3P69_013000</name>
</gene>
<reference evidence="3 4" key="1">
    <citation type="submission" date="2023-03" db="EMBL/GenBank/DDBJ databases">
        <title>High-quality genome of Scylla paramamosain provides insights in environmental adaptation.</title>
        <authorList>
            <person name="Zhang L."/>
        </authorList>
    </citation>
    <scope>NUCLEOTIDE SEQUENCE [LARGE SCALE GENOMIC DNA]</scope>
    <source>
        <strain evidence="3">LZ_2023a</strain>
        <tissue evidence="3">Muscle</tissue>
    </source>
</reference>
<dbReference type="InterPro" id="IPR006876">
    <property type="entry name" value="LMBR1-like_membr_prot"/>
</dbReference>
<evidence type="ECO:0000313" key="3">
    <source>
        <dbReference type="EMBL" id="KAK8390138.1"/>
    </source>
</evidence>
<feature type="transmembrane region" description="Helical" evidence="2">
    <location>
        <begin position="182"/>
        <end position="202"/>
    </location>
</feature>
<organism evidence="3 4">
    <name type="scientific">Scylla paramamosain</name>
    <name type="common">Mud crab</name>
    <dbReference type="NCBI Taxonomy" id="85552"/>
    <lineage>
        <taxon>Eukaryota</taxon>
        <taxon>Metazoa</taxon>
        <taxon>Ecdysozoa</taxon>
        <taxon>Arthropoda</taxon>
        <taxon>Crustacea</taxon>
        <taxon>Multicrustacea</taxon>
        <taxon>Malacostraca</taxon>
        <taxon>Eumalacostraca</taxon>
        <taxon>Eucarida</taxon>
        <taxon>Decapoda</taxon>
        <taxon>Pleocyemata</taxon>
        <taxon>Brachyura</taxon>
        <taxon>Eubrachyura</taxon>
        <taxon>Portunoidea</taxon>
        <taxon>Portunidae</taxon>
        <taxon>Portuninae</taxon>
        <taxon>Scylla</taxon>
    </lineage>
</organism>
<name>A0AAW0TSY2_SCYPA</name>
<dbReference type="GO" id="GO:0007165">
    <property type="term" value="P:signal transduction"/>
    <property type="evidence" value="ECO:0007669"/>
    <property type="project" value="TreeGrafter"/>
</dbReference>
<keyword evidence="2" id="KW-0812">Transmembrane</keyword>
<protein>
    <recommendedName>
        <fullName evidence="5">Protein LMBR1L</fullName>
    </recommendedName>
</protein>
<dbReference type="GO" id="GO:0005886">
    <property type="term" value="C:plasma membrane"/>
    <property type="evidence" value="ECO:0007669"/>
    <property type="project" value="TreeGrafter"/>
</dbReference>
<sequence>MLLLCTPPGFLRDLAEEHQAAVLLEDSLARRLVRPSMPHAQPLTRSLAAEPSPEELLQQYRNARTRRIRLEKRRRVGVFQRTLAYPLALLVLLALTGTAVFIVVLNTLQLLVGIKALPLASTPAILGEAQQGKRMVLLSVLGPGGAVLEVVLILYLIAASLLGCYSLPGVSRIRPRRGDTPMVHVIANCAIVLILSSALPLLARTLGITNFDLLGDFGKISWLGSFWIVLGYNALFASAAAWCLVKKFTATIRHEIYMRFKLLAMTMVKRETFKLPAQVMNGTIMNTSNIKEE</sequence>
<dbReference type="Pfam" id="PF04791">
    <property type="entry name" value="LMBR1"/>
    <property type="match status" value="1"/>
</dbReference>
<keyword evidence="4" id="KW-1185">Reference proteome</keyword>
<evidence type="ECO:0000256" key="1">
    <source>
        <dbReference type="ARBA" id="ARBA00010487"/>
    </source>
</evidence>
<keyword evidence="2" id="KW-1133">Transmembrane helix</keyword>
<dbReference type="GO" id="GO:0004888">
    <property type="term" value="F:transmembrane signaling receptor activity"/>
    <property type="evidence" value="ECO:0007669"/>
    <property type="project" value="TreeGrafter"/>
</dbReference>